<keyword evidence="2 10" id="KW-0547">Nucleotide-binding</keyword>
<dbReference type="Pfam" id="PF00069">
    <property type="entry name" value="Pkinase"/>
    <property type="match status" value="1"/>
</dbReference>
<evidence type="ECO:0000256" key="9">
    <source>
        <dbReference type="ARBA" id="ARBA00051693"/>
    </source>
</evidence>
<reference evidence="15 16" key="1">
    <citation type="journal article" date="2019" name="Sci. Rep.">
        <title>A high-quality genome of Eragrostis curvula grass provides insights into Poaceae evolution and supports new strategies to enhance forage quality.</title>
        <authorList>
            <person name="Carballo J."/>
            <person name="Santos B.A.C.M."/>
            <person name="Zappacosta D."/>
            <person name="Garbus I."/>
            <person name="Selva J.P."/>
            <person name="Gallo C.A."/>
            <person name="Diaz A."/>
            <person name="Albertini E."/>
            <person name="Caccamo M."/>
            <person name="Echenique V."/>
        </authorList>
    </citation>
    <scope>NUCLEOTIDE SEQUENCE [LARGE SCALE GENOMIC DNA]</scope>
    <source>
        <strain evidence="16">cv. Victoria</strain>
        <tissue evidence="15">Leaf</tissue>
    </source>
</reference>
<gene>
    <name evidence="15" type="ORF">EJB05_46121</name>
</gene>
<evidence type="ECO:0000256" key="8">
    <source>
        <dbReference type="ARBA" id="ARBA00049299"/>
    </source>
</evidence>
<dbReference type="InterPro" id="IPR008271">
    <property type="entry name" value="Ser/Thr_kinase_AS"/>
</dbReference>
<evidence type="ECO:0000256" key="13">
    <source>
        <dbReference type="SAM" id="Phobius"/>
    </source>
</evidence>
<dbReference type="Gramene" id="TVU12472">
    <property type="protein sequence ID" value="TVU12472"/>
    <property type="gene ID" value="EJB05_46121"/>
</dbReference>
<dbReference type="AlphaFoldDB" id="A0A5J9TMC0"/>
<keyword evidence="13" id="KW-0472">Membrane</keyword>
<dbReference type="SMART" id="SM00220">
    <property type="entry name" value="S_TKc"/>
    <property type="match status" value="1"/>
</dbReference>
<feature type="transmembrane region" description="Helical" evidence="13">
    <location>
        <begin position="34"/>
        <end position="56"/>
    </location>
</feature>
<keyword evidence="13" id="KW-1133">Transmembrane helix</keyword>
<dbReference type="Proteomes" id="UP000324897">
    <property type="component" value="Chromosome 3"/>
</dbReference>
<evidence type="ECO:0000256" key="1">
    <source>
        <dbReference type="ARBA" id="ARBA00022679"/>
    </source>
</evidence>
<keyword evidence="16" id="KW-1185">Reference proteome</keyword>
<dbReference type="GO" id="GO:0004674">
    <property type="term" value="F:protein serine/threonine kinase activity"/>
    <property type="evidence" value="ECO:0007669"/>
    <property type="project" value="UniProtKB-KW"/>
</dbReference>
<feature type="domain" description="Protein kinase" evidence="14">
    <location>
        <begin position="160"/>
        <end position="411"/>
    </location>
</feature>
<dbReference type="EC" id="2.7.12.2" evidence="6"/>
<keyword evidence="3" id="KW-0418">Kinase</keyword>
<sequence>MAQTNTTTTSHNYTCNGTDTHSNPKYIWNTPLRIQLQCYLLLAGAVLLFGFAYYLLCKSNQRFNKKRELRFQKEKEEAVAHALEEKGRRGKAVAAQGDQASSSTVPATTLQQRRNTQLTTIVPPTRPDVASSLAADALPLQVRTSATAAARPPPPPLVDLEIRGTLGKGAGGIVHLVYHQATNTYYALKTLYGVFDEDRKKRMAREVDVIRNADHPGVVRYYGHYQADTYIKILMECVTPGSLKCWRIPNEEEFAKLARQLFEALQYLHDHNIVHRDLKPDNILIDSERRIRIADFGISKIIETSEDHINSVDGTVAYVSPERITDDRCNGYAADVWAAGISLLEAYIGYYPYGNEKKNDLLAQMEAIVYDASPRPPSTSSPAFQDFISHCLEKNPVNRFTIQQLLQHPFLAASPSHLQHHITIPE</sequence>
<accession>A0A5J9TMC0</accession>
<evidence type="ECO:0000256" key="3">
    <source>
        <dbReference type="ARBA" id="ARBA00022777"/>
    </source>
</evidence>
<dbReference type="InterPro" id="IPR000719">
    <property type="entry name" value="Prot_kinase_dom"/>
</dbReference>
<dbReference type="PROSITE" id="PS00108">
    <property type="entry name" value="PROTEIN_KINASE_ST"/>
    <property type="match status" value="1"/>
</dbReference>
<keyword evidence="13" id="KW-0812">Transmembrane</keyword>
<dbReference type="SUPFAM" id="SSF56112">
    <property type="entry name" value="Protein kinase-like (PK-like)"/>
    <property type="match status" value="1"/>
</dbReference>
<evidence type="ECO:0000256" key="12">
    <source>
        <dbReference type="SAM" id="MobiDB-lite"/>
    </source>
</evidence>
<dbReference type="GO" id="GO:0051707">
    <property type="term" value="P:response to other organism"/>
    <property type="evidence" value="ECO:0007669"/>
    <property type="project" value="UniProtKB-ARBA"/>
</dbReference>
<comment type="caution">
    <text evidence="15">The sequence shown here is derived from an EMBL/GenBank/DDBJ whole genome shotgun (WGS) entry which is preliminary data.</text>
</comment>
<dbReference type="Gene3D" id="3.30.200.20">
    <property type="entry name" value="Phosphorylase Kinase, domain 1"/>
    <property type="match status" value="1"/>
</dbReference>
<comment type="catalytic activity">
    <reaction evidence="9">
        <text>L-tyrosyl-[protein] + ATP = O-phospho-L-tyrosyl-[protein] + ADP + H(+)</text>
        <dbReference type="Rhea" id="RHEA:10596"/>
        <dbReference type="Rhea" id="RHEA-COMP:10136"/>
        <dbReference type="Rhea" id="RHEA-COMP:20101"/>
        <dbReference type="ChEBI" id="CHEBI:15378"/>
        <dbReference type="ChEBI" id="CHEBI:30616"/>
        <dbReference type="ChEBI" id="CHEBI:46858"/>
        <dbReference type="ChEBI" id="CHEBI:61978"/>
        <dbReference type="ChEBI" id="CHEBI:456216"/>
        <dbReference type="EC" id="2.7.12.2"/>
    </reaction>
</comment>
<comment type="similarity">
    <text evidence="5">Belongs to the protein kinase superfamily. STE Ser/Thr protein kinase family. MAP kinase kinase subfamily.</text>
</comment>
<dbReference type="InterPro" id="IPR017441">
    <property type="entry name" value="Protein_kinase_ATP_BS"/>
</dbReference>
<comment type="catalytic activity">
    <reaction evidence="7">
        <text>L-seryl-[protein] + ATP = O-phospho-L-seryl-[protein] + ADP + H(+)</text>
        <dbReference type="Rhea" id="RHEA:17989"/>
        <dbReference type="Rhea" id="RHEA-COMP:9863"/>
        <dbReference type="Rhea" id="RHEA-COMP:11604"/>
        <dbReference type="ChEBI" id="CHEBI:15378"/>
        <dbReference type="ChEBI" id="CHEBI:29999"/>
        <dbReference type="ChEBI" id="CHEBI:30616"/>
        <dbReference type="ChEBI" id="CHEBI:83421"/>
        <dbReference type="ChEBI" id="CHEBI:456216"/>
        <dbReference type="EC" id="2.7.12.2"/>
    </reaction>
</comment>
<evidence type="ECO:0000256" key="2">
    <source>
        <dbReference type="ARBA" id="ARBA00022741"/>
    </source>
</evidence>
<dbReference type="InterPro" id="IPR011009">
    <property type="entry name" value="Kinase-like_dom_sf"/>
</dbReference>
<dbReference type="EMBL" id="RWGY01000039">
    <property type="protein sequence ID" value="TVU12472.1"/>
    <property type="molecule type" value="Genomic_DNA"/>
</dbReference>
<feature type="region of interest" description="Disordered" evidence="12">
    <location>
        <begin position="83"/>
        <end position="111"/>
    </location>
</feature>
<dbReference type="PROSITE" id="PS00107">
    <property type="entry name" value="PROTEIN_KINASE_ATP"/>
    <property type="match status" value="1"/>
</dbReference>
<name>A0A5J9TMC0_9POAL</name>
<proteinExistence type="inferred from homology"/>
<protein>
    <recommendedName>
        <fullName evidence="6">mitogen-activated protein kinase kinase</fullName>
        <ecNumber evidence="6">2.7.12.2</ecNumber>
    </recommendedName>
</protein>
<keyword evidence="1" id="KW-0808">Transferase</keyword>
<evidence type="ECO:0000256" key="5">
    <source>
        <dbReference type="ARBA" id="ARBA00038035"/>
    </source>
</evidence>
<dbReference type="OrthoDB" id="10252354at2759"/>
<keyword evidence="4 10" id="KW-0067">ATP-binding</keyword>
<evidence type="ECO:0000313" key="16">
    <source>
        <dbReference type="Proteomes" id="UP000324897"/>
    </source>
</evidence>
<evidence type="ECO:0000313" key="15">
    <source>
        <dbReference type="EMBL" id="TVU12472.1"/>
    </source>
</evidence>
<dbReference type="PANTHER" id="PTHR48013:SF9">
    <property type="entry name" value="DUAL SPECIFICITY MITOGEN-ACTIVATED PROTEIN KINASE KINASE 5"/>
    <property type="match status" value="1"/>
</dbReference>
<feature type="binding site" evidence="10">
    <location>
        <position position="189"/>
    </location>
    <ligand>
        <name>ATP</name>
        <dbReference type="ChEBI" id="CHEBI:30616"/>
    </ligand>
</feature>
<feature type="non-terminal residue" evidence="15">
    <location>
        <position position="1"/>
    </location>
</feature>
<evidence type="ECO:0000259" key="14">
    <source>
        <dbReference type="PROSITE" id="PS50011"/>
    </source>
</evidence>
<dbReference type="GO" id="GO:0004708">
    <property type="term" value="F:MAP kinase kinase activity"/>
    <property type="evidence" value="ECO:0007669"/>
    <property type="project" value="UniProtKB-EC"/>
</dbReference>
<comment type="catalytic activity">
    <reaction evidence="8">
        <text>L-threonyl-[protein] + ATP = O-phospho-L-threonyl-[protein] + ADP + H(+)</text>
        <dbReference type="Rhea" id="RHEA:46608"/>
        <dbReference type="Rhea" id="RHEA-COMP:11060"/>
        <dbReference type="Rhea" id="RHEA-COMP:11605"/>
        <dbReference type="ChEBI" id="CHEBI:15378"/>
        <dbReference type="ChEBI" id="CHEBI:30013"/>
        <dbReference type="ChEBI" id="CHEBI:30616"/>
        <dbReference type="ChEBI" id="CHEBI:61977"/>
        <dbReference type="ChEBI" id="CHEBI:456216"/>
        <dbReference type="EC" id="2.7.12.2"/>
    </reaction>
</comment>
<dbReference type="GO" id="GO:0005524">
    <property type="term" value="F:ATP binding"/>
    <property type="evidence" value="ECO:0007669"/>
    <property type="project" value="UniProtKB-UniRule"/>
</dbReference>
<dbReference type="PANTHER" id="PTHR48013">
    <property type="entry name" value="DUAL SPECIFICITY MITOGEN-ACTIVATED PROTEIN KINASE KINASE 5-RELATED"/>
    <property type="match status" value="1"/>
</dbReference>
<evidence type="ECO:0000256" key="4">
    <source>
        <dbReference type="ARBA" id="ARBA00022840"/>
    </source>
</evidence>
<feature type="compositionally biased region" description="Polar residues" evidence="12">
    <location>
        <begin position="98"/>
        <end position="107"/>
    </location>
</feature>
<evidence type="ECO:0000256" key="11">
    <source>
        <dbReference type="RuleBase" id="RU000304"/>
    </source>
</evidence>
<dbReference type="PROSITE" id="PS50011">
    <property type="entry name" value="PROTEIN_KINASE_DOM"/>
    <property type="match status" value="1"/>
</dbReference>
<evidence type="ECO:0000256" key="6">
    <source>
        <dbReference type="ARBA" id="ARBA00038999"/>
    </source>
</evidence>
<organism evidence="15 16">
    <name type="scientific">Eragrostis curvula</name>
    <name type="common">weeping love grass</name>
    <dbReference type="NCBI Taxonomy" id="38414"/>
    <lineage>
        <taxon>Eukaryota</taxon>
        <taxon>Viridiplantae</taxon>
        <taxon>Streptophyta</taxon>
        <taxon>Embryophyta</taxon>
        <taxon>Tracheophyta</taxon>
        <taxon>Spermatophyta</taxon>
        <taxon>Magnoliopsida</taxon>
        <taxon>Liliopsida</taxon>
        <taxon>Poales</taxon>
        <taxon>Poaceae</taxon>
        <taxon>PACMAD clade</taxon>
        <taxon>Chloridoideae</taxon>
        <taxon>Eragrostideae</taxon>
        <taxon>Eragrostidinae</taxon>
        <taxon>Eragrostis</taxon>
    </lineage>
</organism>
<dbReference type="Gene3D" id="1.10.510.10">
    <property type="entry name" value="Transferase(Phosphotransferase) domain 1"/>
    <property type="match status" value="1"/>
</dbReference>
<evidence type="ECO:0000256" key="7">
    <source>
        <dbReference type="ARBA" id="ARBA00049014"/>
    </source>
</evidence>
<evidence type="ECO:0000256" key="10">
    <source>
        <dbReference type="PROSITE-ProRule" id="PRU10141"/>
    </source>
</evidence>
<keyword evidence="11" id="KW-0723">Serine/threonine-protein kinase</keyword>